<gene>
    <name evidence="1" type="ORF">Ctob_009295</name>
</gene>
<organism evidence="1 2">
    <name type="scientific">Chrysochromulina tobinii</name>
    <dbReference type="NCBI Taxonomy" id="1460289"/>
    <lineage>
        <taxon>Eukaryota</taxon>
        <taxon>Haptista</taxon>
        <taxon>Haptophyta</taxon>
        <taxon>Prymnesiophyceae</taxon>
        <taxon>Prymnesiales</taxon>
        <taxon>Chrysochromulinaceae</taxon>
        <taxon>Chrysochromulina</taxon>
    </lineage>
</organism>
<protein>
    <submittedName>
        <fullName evidence="1">Uncharacterized protein</fullName>
    </submittedName>
</protein>
<proteinExistence type="predicted"/>
<evidence type="ECO:0000313" key="1">
    <source>
        <dbReference type="EMBL" id="KOO28080.1"/>
    </source>
</evidence>
<name>A0A0M0JNN0_9EUKA</name>
<keyword evidence="2" id="KW-1185">Reference proteome</keyword>
<reference evidence="2" key="1">
    <citation type="journal article" date="2015" name="PLoS Genet.">
        <title>Genome Sequence and Transcriptome Analyses of Chrysochromulina tobin: Metabolic Tools for Enhanced Algal Fitness in the Prominent Order Prymnesiales (Haptophyceae).</title>
        <authorList>
            <person name="Hovde B.T."/>
            <person name="Deodato C.R."/>
            <person name="Hunsperger H.M."/>
            <person name="Ryken S.A."/>
            <person name="Yost W."/>
            <person name="Jha R.K."/>
            <person name="Patterson J."/>
            <person name="Monnat R.J. Jr."/>
            <person name="Barlow S.B."/>
            <person name="Starkenburg S.R."/>
            <person name="Cattolico R.A."/>
        </authorList>
    </citation>
    <scope>NUCLEOTIDE SEQUENCE</scope>
    <source>
        <strain evidence="2">CCMP291</strain>
    </source>
</reference>
<evidence type="ECO:0000313" key="2">
    <source>
        <dbReference type="Proteomes" id="UP000037460"/>
    </source>
</evidence>
<dbReference type="AlphaFoldDB" id="A0A0M0JNN0"/>
<dbReference type="EMBL" id="JWZX01002623">
    <property type="protein sequence ID" value="KOO28080.1"/>
    <property type="molecule type" value="Genomic_DNA"/>
</dbReference>
<sequence length="120" mass="13347">MKVLIDAAEAAYNNAHKNKRQLYSTTWRSVGSERPKRGNEINQKEFAEALAKRATGNGRELQPRETVELGHDKLTELGVKEVDLQPGNFVHLAVGSGEYYTLLEEVGAPEKYSASDHLHA</sequence>
<comment type="caution">
    <text evidence="1">The sequence shown here is derived from an EMBL/GenBank/DDBJ whole genome shotgun (WGS) entry which is preliminary data.</text>
</comment>
<dbReference type="Proteomes" id="UP000037460">
    <property type="component" value="Unassembled WGS sequence"/>
</dbReference>
<accession>A0A0M0JNN0</accession>